<dbReference type="AlphaFoldDB" id="A0A7M7MZF1"/>
<dbReference type="PANTHER" id="PTHR13398">
    <property type="entry name" value="GDP-FUCOSE PROTEIN O-FUCOSYLTRANSFERASE 2"/>
    <property type="match status" value="1"/>
</dbReference>
<evidence type="ECO:0000313" key="21">
    <source>
        <dbReference type="Proteomes" id="UP000007110"/>
    </source>
</evidence>
<keyword evidence="10" id="KW-1015">Disulfide bond</keyword>
<dbReference type="InterPro" id="IPR045130">
    <property type="entry name" value="OFUT2-like"/>
</dbReference>
<dbReference type="OrthoDB" id="422368at2759"/>
<evidence type="ECO:0000256" key="7">
    <source>
        <dbReference type="ARBA" id="ARBA00022729"/>
    </source>
</evidence>
<keyword evidence="7" id="KW-0732">Signal</keyword>
<dbReference type="OMA" id="RNAVWPI"/>
<evidence type="ECO:0000256" key="4">
    <source>
        <dbReference type="ARBA" id="ARBA00012196"/>
    </source>
</evidence>
<sequence length="478" mass="55618">MSRPGCKTQSRKRGWGLDEVIRISIARYSNCIRNMAASASWTLTWKSVQISCLILFIVTIQVRSETLEDDLLFAPGGQLNMKMGQAKPQRFLLYDVNPGEGFNLRRDVYMRIANLVKKLQERDNWVLVLPPWGRLYHWKSRNMQQVRIPWSTFFDVESLNRHVPVVEFEDYMKITGEGAIDEHVYLQSYKEGWTNGKWEERMHERECNDPPTYQKNGEGKYRGWYWGYSEAYARNFRCLSIQGSAGDLAPFLTKNITARSVLLSRCEEVLHDYYGQVEYWNARRSLRFAKPLRDIGDEFRRTYLDSSDSKDKTPILDDWREMKPTAGSAKGGPYIAVHLRRQDFARNNRKEVASLPKAATHIKKKLKELKLKKVFVATDAPASEIDQLKVHLKGYEVYNYIPPRTVHDRFMDGGVAIIDQWICAHARYFIGTGQSTFTFRIFEERQLLGFDTKMTYNRFCGDGEPTDCDPPSVWAVVY</sequence>
<comment type="similarity">
    <text evidence="14">Belongs to the glycosyltransferase 68 family.</text>
</comment>
<dbReference type="Proteomes" id="UP000007110">
    <property type="component" value="Unassembled WGS sequence"/>
</dbReference>
<evidence type="ECO:0000256" key="9">
    <source>
        <dbReference type="ARBA" id="ARBA00023034"/>
    </source>
</evidence>
<evidence type="ECO:0000256" key="6">
    <source>
        <dbReference type="ARBA" id="ARBA00022679"/>
    </source>
</evidence>
<dbReference type="GeneID" id="578163"/>
<dbReference type="CDD" id="cd11298">
    <property type="entry name" value="O-FucT-2"/>
    <property type="match status" value="1"/>
</dbReference>
<dbReference type="EC" id="2.4.1.221" evidence="4"/>
<evidence type="ECO:0000256" key="18">
    <source>
        <dbReference type="ARBA" id="ARBA00048647"/>
    </source>
</evidence>
<comment type="function">
    <text evidence="19">Catalyzes the reaction that attaches fucose through an O-glycosidic linkage to a conserved serine or threonine residue in the consensus sequence C1-X-X-S/T-C2 of thrombospondin type I repeats (TSRs) where C1 and C2 are the first and second cysteines of the repeat, respectively. O-fucosylates members of several protein families including the ADAMTS, the thrombospondin (TSP) and spondin families. Required for the proper secretion of ADAMTS family members such as ADAMTSL1 and ADAMTS13. The O-fucosylation of TSRs is also required for restricting epithelial to mesenchymal transition (EMT), maintaining the correct patterning of mesoderm and localization of the definite endoderm.</text>
</comment>
<evidence type="ECO:0000256" key="2">
    <source>
        <dbReference type="ARBA" id="ARBA00004555"/>
    </source>
</evidence>
<evidence type="ECO:0000256" key="5">
    <source>
        <dbReference type="ARBA" id="ARBA00022676"/>
    </source>
</evidence>
<comment type="catalytic activity">
    <reaction evidence="18">
        <text>L-seryl-[protein] + GDP-beta-L-fucose = 3-O-(alpha-L-fucosyl)-L-seryl-[protein] + GDP + H(+)</text>
        <dbReference type="Rhea" id="RHEA:63644"/>
        <dbReference type="Rhea" id="RHEA-COMP:9863"/>
        <dbReference type="Rhea" id="RHEA-COMP:17914"/>
        <dbReference type="ChEBI" id="CHEBI:15378"/>
        <dbReference type="ChEBI" id="CHEBI:29999"/>
        <dbReference type="ChEBI" id="CHEBI:57273"/>
        <dbReference type="ChEBI" id="CHEBI:58189"/>
        <dbReference type="ChEBI" id="CHEBI:189632"/>
        <dbReference type="EC" id="2.4.1.221"/>
    </reaction>
    <physiologicalReaction direction="left-to-right" evidence="18">
        <dbReference type="Rhea" id="RHEA:63645"/>
    </physiologicalReaction>
</comment>
<evidence type="ECO:0000256" key="15">
    <source>
        <dbReference type="ARBA" id="ARBA00026232"/>
    </source>
</evidence>
<proteinExistence type="inferred from homology"/>
<keyword evidence="8" id="KW-0256">Endoplasmic reticulum</keyword>
<keyword evidence="11" id="KW-0325">Glycoprotein</keyword>
<comment type="subcellular location">
    <subcellularLocation>
        <location evidence="1">Endoplasmic reticulum</location>
    </subcellularLocation>
    <subcellularLocation>
        <location evidence="2">Golgi apparatus</location>
    </subcellularLocation>
</comment>
<evidence type="ECO:0000256" key="16">
    <source>
        <dbReference type="ARBA" id="ARBA00033083"/>
    </source>
</evidence>
<evidence type="ECO:0000256" key="8">
    <source>
        <dbReference type="ARBA" id="ARBA00022824"/>
    </source>
</evidence>
<dbReference type="CTD" id="23275"/>
<dbReference type="RefSeq" id="XP_030828785.1">
    <property type="nucleotide sequence ID" value="XM_030972925.1"/>
</dbReference>
<dbReference type="FunFam" id="3.40.50.11340:FF:000002">
    <property type="entry name" value="GDP-fucose protein O-fucosyltransferase 2"/>
    <property type="match status" value="1"/>
</dbReference>
<dbReference type="FunFam" id="3.40.50.11350:FF:000002">
    <property type="entry name" value="GDP-fucose protein O-fucosyltransferase 2"/>
    <property type="match status" value="1"/>
</dbReference>
<dbReference type="GO" id="GO:0005789">
    <property type="term" value="C:endoplasmic reticulum membrane"/>
    <property type="evidence" value="ECO:0007669"/>
    <property type="project" value="UniProtKB-ARBA"/>
</dbReference>
<keyword evidence="21" id="KW-1185">Reference proteome</keyword>
<keyword evidence="13" id="KW-0119">Carbohydrate metabolism</keyword>
<accession>A0A7M7MZF1</accession>
<comment type="pathway">
    <text evidence="3">Protein modification; protein glycosylation.</text>
</comment>
<keyword evidence="5" id="KW-0328">Glycosyltransferase</keyword>
<dbReference type="GO" id="GO:0005794">
    <property type="term" value="C:Golgi apparatus"/>
    <property type="evidence" value="ECO:0007669"/>
    <property type="project" value="UniProtKB-SubCell"/>
</dbReference>
<keyword evidence="6" id="KW-0808">Transferase</keyword>
<evidence type="ECO:0000256" key="13">
    <source>
        <dbReference type="ARBA" id="ARBA00023277"/>
    </source>
</evidence>
<reference evidence="20" key="2">
    <citation type="submission" date="2021-01" db="UniProtKB">
        <authorList>
            <consortium name="EnsemblMetazoa"/>
        </authorList>
    </citation>
    <scope>IDENTIFICATION</scope>
</reference>
<reference evidence="21" key="1">
    <citation type="submission" date="2015-02" db="EMBL/GenBank/DDBJ databases">
        <title>Genome sequencing for Strongylocentrotus purpuratus.</title>
        <authorList>
            <person name="Murali S."/>
            <person name="Liu Y."/>
            <person name="Vee V."/>
            <person name="English A."/>
            <person name="Wang M."/>
            <person name="Skinner E."/>
            <person name="Han Y."/>
            <person name="Muzny D.M."/>
            <person name="Worley K.C."/>
            <person name="Gibbs R.A."/>
        </authorList>
    </citation>
    <scope>NUCLEOTIDE SEQUENCE</scope>
</reference>
<dbReference type="Gene3D" id="3.40.50.11350">
    <property type="match status" value="1"/>
</dbReference>
<dbReference type="FunCoup" id="A0A7M7MZF1">
    <property type="interactions" value="545"/>
</dbReference>
<dbReference type="PANTHER" id="PTHR13398:SF0">
    <property type="entry name" value="GDP-FUCOSE PROTEIN O-FUCOSYLTRANSFERASE 2"/>
    <property type="match status" value="1"/>
</dbReference>
<organism evidence="20 21">
    <name type="scientific">Strongylocentrotus purpuratus</name>
    <name type="common">Purple sea urchin</name>
    <dbReference type="NCBI Taxonomy" id="7668"/>
    <lineage>
        <taxon>Eukaryota</taxon>
        <taxon>Metazoa</taxon>
        <taxon>Echinodermata</taxon>
        <taxon>Eleutherozoa</taxon>
        <taxon>Echinozoa</taxon>
        <taxon>Echinoidea</taxon>
        <taxon>Euechinoidea</taxon>
        <taxon>Echinacea</taxon>
        <taxon>Camarodonta</taxon>
        <taxon>Echinidea</taxon>
        <taxon>Strongylocentrotidae</taxon>
        <taxon>Strongylocentrotus</taxon>
    </lineage>
</organism>
<keyword evidence="12" id="KW-0294">Fucose metabolism</keyword>
<evidence type="ECO:0000256" key="3">
    <source>
        <dbReference type="ARBA" id="ARBA00004922"/>
    </source>
</evidence>
<evidence type="ECO:0000313" key="20">
    <source>
        <dbReference type="EnsemblMetazoa" id="XP_030828785"/>
    </source>
</evidence>
<dbReference type="GO" id="GO:0046922">
    <property type="term" value="F:peptide-O-fucosyltransferase activity"/>
    <property type="evidence" value="ECO:0000318"/>
    <property type="project" value="GO_Central"/>
</dbReference>
<dbReference type="InterPro" id="IPR019378">
    <property type="entry name" value="GDP-Fuc_O-FucTrfase"/>
</dbReference>
<evidence type="ECO:0000256" key="10">
    <source>
        <dbReference type="ARBA" id="ARBA00023157"/>
    </source>
</evidence>
<evidence type="ECO:0000256" key="19">
    <source>
        <dbReference type="ARBA" id="ARBA00057700"/>
    </source>
</evidence>
<dbReference type="Pfam" id="PF10250">
    <property type="entry name" value="O-FucT"/>
    <property type="match status" value="1"/>
</dbReference>
<evidence type="ECO:0000256" key="1">
    <source>
        <dbReference type="ARBA" id="ARBA00004240"/>
    </source>
</evidence>
<dbReference type="GO" id="GO:0006004">
    <property type="term" value="P:fucose metabolic process"/>
    <property type="evidence" value="ECO:0007669"/>
    <property type="project" value="UniProtKB-KW"/>
</dbReference>
<evidence type="ECO:0000256" key="14">
    <source>
        <dbReference type="ARBA" id="ARBA00025803"/>
    </source>
</evidence>
<comment type="catalytic activity">
    <reaction evidence="17">
        <text>L-threonyl-[protein] + GDP-beta-L-fucose = 3-O-(alpha-L-fucosyl)-L-threonyl-[protein] + GDP + H(+)</text>
        <dbReference type="Rhea" id="RHEA:70491"/>
        <dbReference type="Rhea" id="RHEA-COMP:11060"/>
        <dbReference type="Rhea" id="RHEA-COMP:17915"/>
        <dbReference type="ChEBI" id="CHEBI:15378"/>
        <dbReference type="ChEBI" id="CHEBI:30013"/>
        <dbReference type="ChEBI" id="CHEBI:57273"/>
        <dbReference type="ChEBI" id="CHEBI:58189"/>
        <dbReference type="ChEBI" id="CHEBI:189631"/>
        <dbReference type="EC" id="2.4.1.221"/>
    </reaction>
    <physiologicalReaction direction="left-to-right" evidence="17">
        <dbReference type="Rhea" id="RHEA:70492"/>
    </physiologicalReaction>
</comment>
<dbReference type="EnsemblMetazoa" id="XM_030972925">
    <property type="protein sequence ID" value="XP_030828785"/>
    <property type="gene ID" value="LOC578163"/>
</dbReference>
<evidence type="ECO:0000256" key="11">
    <source>
        <dbReference type="ARBA" id="ARBA00023180"/>
    </source>
</evidence>
<evidence type="ECO:0000256" key="12">
    <source>
        <dbReference type="ARBA" id="ARBA00023253"/>
    </source>
</evidence>
<dbReference type="Gene3D" id="3.40.50.11340">
    <property type="match status" value="1"/>
</dbReference>
<name>A0A7M7MZF1_STRPU</name>
<keyword evidence="9" id="KW-0333">Golgi apparatus</keyword>
<evidence type="ECO:0000256" key="17">
    <source>
        <dbReference type="ARBA" id="ARBA00047273"/>
    </source>
</evidence>
<dbReference type="InParanoid" id="A0A7M7MZF1"/>
<protein>
    <recommendedName>
        <fullName evidence="15">GDP-fucose protein O-fucosyltransferase 2</fullName>
        <ecNumber evidence="4">2.4.1.221</ecNumber>
    </recommendedName>
    <alternativeName>
        <fullName evidence="16">Peptide-O-fucosyltransferase 2</fullName>
    </alternativeName>
</protein>